<dbReference type="SUPFAM" id="SSF103473">
    <property type="entry name" value="MFS general substrate transporter"/>
    <property type="match status" value="1"/>
</dbReference>
<feature type="transmembrane region" description="Helical" evidence="7">
    <location>
        <begin position="257"/>
        <end position="280"/>
    </location>
</feature>
<feature type="transmembrane region" description="Helical" evidence="7">
    <location>
        <begin position="18"/>
        <end position="41"/>
    </location>
</feature>
<comment type="caution">
    <text evidence="8">The sequence shown here is derived from an EMBL/GenBank/DDBJ whole genome shotgun (WGS) entry which is preliminary data.</text>
</comment>
<dbReference type="PANTHER" id="PTHR23522">
    <property type="entry name" value="BLL5896 PROTEIN"/>
    <property type="match status" value="1"/>
</dbReference>
<evidence type="ECO:0000256" key="7">
    <source>
        <dbReference type="SAM" id="Phobius"/>
    </source>
</evidence>
<evidence type="ECO:0000256" key="1">
    <source>
        <dbReference type="ARBA" id="ARBA00004651"/>
    </source>
</evidence>
<dbReference type="InterPro" id="IPR011701">
    <property type="entry name" value="MFS"/>
</dbReference>
<dbReference type="Proteomes" id="UP001241537">
    <property type="component" value="Unassembled WGS sequence"/>
</dbReference>
<evidence type="ECO:0000256" key="4">
    <source>
        <dbReference type="ARBA" id="ARBA00022692"/>
    </source>
</evidence>
<dbReference type="GO" id="GO:0005886">
    <property type="term" value="C:plasma membrane"/>
    <property type="evidence" value="ECO:0007669"/>
    <property type="project" value="UniProtKB-SubCell"/>
</dbReference>
<feature type="transmembrane region" description="Helical" evidence="7">
    <location>
        <begin position="172"/>
        <end position="190"/>
    </location>
</feature>
<evidence type="ECO:0000256" key="5">
    <source>
        <dbReference type="ARBA" id="ARBA00022989"/>
    </source>
</evidence>
<dbReference type="RefSeq" id="WP_307255322.1">
    <property type="nucleotide sequence ID" value="NZ_JAUSTO010000018.1"/>
</dbReference>
<dbReference type="GO" id="GO:0015212">
    <property type="term" value="F:cytidine transmembrane transporter activity"/>
    <property type="evidence" value="ECO:0007669"/>
    <property type="project" value="TreeGrafter"/>
</dbReference>
<dbReference type="InterPro" id="IPR036259">
    <property type="entry name" value="MFS_trans_sf"/>
</dbReference>
<feature type="transmembrane region" description="Helical" evidence="7">
    <location>
        <begin position="147"/>
        <end position="166"/>
    </location>
</feature>
<reference evidence="8" key="1">
    <citation type="submission" date="2023-07" db="EMBL/GenBank/DDBJ databases">
        <title>Genomic Encyclopedia of Type Strains, Phase IV (KMG-IV): sequencing the most valuable type-strain genomes for metagenomic binning, comparative biology and taxonomic classification.</title>
        <authorList>
            <person name="Goeker M."/>
        </authorList>
    </citation>
    <scope>NUCLEOTIDE SEQUENCE</scope>
    <source>
        <strain evidence="8">DSM 19659</strain>
    </source>
</reference>
<keyword evidence="4 7" id="KW-0812">Transmembrane</keyword>
<feature type="transmembrane region" description="Helical" evidence="7">
    <location>
        <begin position="47"/>
        <end position="71"/>
    </location>
</feature>
<feature type="transmembrane region" description="Helical" evidence="7">
    <location>
        <begin position="83"/>
        <end position="102"/>
    </location>
</feature>
<dbReference type="AlphaFoldDB" id="A0AAE4AKW9"/>
<sequence length="408" mass="45441">MTGVGKDTFVKGKRSCTVLFFSAYFIYYAAYCVFSSFSVLFLTEQSYSATVCGIITSLTFLANLLMEPVGGYITDTFLPTRRYLLICIGIVSVVCAFCTKFMDQPWLLLPGLVLAAGLAYPFSQLMDAWVNLSKESYPGLIYSRIRAGGSIGFAVMSVIGGFYFKHWGWNRYFQMQILLFLMMIPFLILLPDTRLGNHRKKGEAEKSFSFVQAFQQLVKSRRFLFCLTISTLYWFSHRPVGSFLSLIIAERGGDAELFGNVCGIGAAVEFLSLLLLAYIGKKKTYPALWGMAAALGTNLLRPICFQLFGGEWSLYLGQILQSVSFALYMSASVECFAEISDERLKSFSISIGLTISSVIGTVCANLAGGKLCDLFHPGRLILLSLILGSINLLFFAFFKEKLDNENIW</sequence>
<evidence type="ECO:0000313" key="8">
    <source>
        <dbReference type="EMBL" id="MDQ0153368.1"/>
    </source>
</evidence>
<proteinExistence type="predicted"/>
<accession>A0AAE4AKW9</accession>
<dbReference type="PANTHER" id="PTHR23522:SF4">
    <property type="entry name" value="NUCLEOSIDE PERMEASE NUPG-RELATED"/>
    <property type="match status" value="1"/>
</dbReference>
<evidence type="ECO:0000313" key="9">
    <source>
        <dbReference type="Proteomes" id="UP001241537"/>
    </source>
</evidence>
<keyword evidence="6 7" id="KW-0472">Membrane</keyword>
<evidence type="ECO:0000256" key="6">
    <source>
        <dbReference type="ARBA" id="ARBA00023136"/>
    </source>
</evidence>
<protein>
    <submittedName>
        <fullName evidence="8">MFS family permease</fullName>
    </submittedName>
</protein>
<dbReference type="EMBL" id="JAUSTO010000018">
    <property type="protein sequence ID" value="MDQ0153368.1"/>
    <property type="molecule type" value="Genomic_DNA"/>
</dbReference>
<evidence type="ECO:0000256" key="2">
    <source>
        <dbReference type="ARBA" id="ARBA00022448"/>
    </source>
</evidence>
<organism evidence="8 9">
    <name type="scientific">Moryella indoligenes</name>
    <dbReference type="NCBI Taxonomy" id="371674"/>
    <lineage>
        <taxon>Bacteria</taxon>
        <taxon>Bacillati</taxon>
        <taxon>Bacillota</taxon>
        <taxon>Clostridia</taxon>
        <taxon>Lachnospirales</taxon>
        <taxon>Lachnospiraceae</taxon>
        <taxon>Moryella</taxon>
    </lineage>
</organism>
<keyword evidence="5 7" id="KW-1133">Transmembrane helix</keyword>
<dbReference type="Pfam" id="PF07690">
    <property type="entry name" value="MFS_1"/>
    <property type="match status" value="1"/>
</dbReference>
<evidence type="ECO:0000256" key="3">
    <source>
        <dbReference type="ARBA" id="ARBA00022475"/>
    </source>
</evidence>
<comment type="subcellular location">
    <subcellularLocation>
        <location evidence="1">Cell membrane</location>
        <topology evidence="1">Multi-pass membrane protein</topology>
    </subcellularLocation>
</comment>
<dbReference type="GO" id="GO:0015213">
    <property type="term" value="F:uridine transmembrane transporter activity"/>
    <property type="evidence" value="ECO:0007669"/>
    <property type="project" value="TreeGrafter"/>
</dbReference>
<feature type="transmembrane region" description="Helical" evidence="7">
    <location>
        <begin position="380"/>
        <end position="398"/>
    </location>
</feature>
<feature type="transmembrane region" description="Helical" evidence="7">
    <location>
        <begin position="108"/>
        <end position="126"/>
    </location>
</feature>
<keyword evidence="9" id="KW-1185">Reference proteome</keyword>
<keyword evidence="2" id="KW-0813">Transport</keyword>
<name>A0AAE4AKW9_9FIRM</name>
<keyword evidence="3" id="KW-1003">Cell membrane</keyword>
<feature type="transmembrane region" description="Helical" evidence="7">
    <location>
        <begin position="349"/>
        <end position="368"/>
    </location>
</feature>
<dbReference type="Gene3D" id="1.20.1250.20">
    <property type="entry name" value="MFS general substrate transporter like domains"/>
    <property type="match status" value="2"/>
</dbReference>
<gene>
    <name evidence="8" type="ORF">J2S20_002088</name>
</gene>